<dbReference type="Pfam" id="PF00109">
    <property type="entry name" value="ketoacyl-synt"/>
    <property type="match status" value="1"/>
</dbReference>
<protein>
    <submittedName>
        <fullName evidence="5">3-oxoacyl-(Acyl-carrier-protein) synthase</fullName>
    </submittedName>
</protein>
<organism evidence="5 6">
    <name type="scientific">Snodgrassella alvi SCGC AB-598-J21</name>
    <dbReference type="NCBI Taxonomy" id="1385367"/>
    <lineage>
        <taxon>Bacteria</taxon>
        <taxon>Pseudomonadati</taxon>
        <taxon>Pseudomonadota</taxon>
        <taxon>Betaproteobacteria</taxon>
        <taxon>Neisseriales</taxon>
        <taxon>Neisseriaceae</taxon>
        <taxon>Snodgrassella</taxon>
    </lineage>
</organism>
<sequence length="406" mass="43372">MNKPVFLSRPAMVSALGCGVHEHISALLGEADSYLTRSDFWVNGKSYLFGSVQTALRPFPAGLNPDFCSRNNQLLWHALLQIEEDIQAAITEYGNDRVAVVLGTSTTGGDDNRAALEYGFTRQDWVNSGYNQTLQLMSSPADFVAEMYQLRNVRYGISTACTSGARALISAARLLRTGMCDAVICGGVDTLSALTINGFHALQVLSSGQCQPFTAMRDGINIGEAAAVFVMTRNPARGLPLLGYGSSSDAYHMSSPRPDAEGARKVIQQALHKAQLPASAIGWVNLHGTGTTQNDAMEALAIHNELGEEVSCASTKALTGHTLGAAGALEAAFLWTVISRQINPDGKLPPHRAKTNLDPELAFIHLTQFQEAFNADNPRIALSTSFAFGGNNTALIMGSNNANPDL</sequence>
<gene>
    <name evidence="5" type="ORF">SASC598J21_011080</name>
</gene>
<dbReference type="SMART" id="SM00825">
    <property type="entry name" value="PKS_KS"/>
    <property type="match status" value="1"/>
</dbReference>
<proteinExistence type="inferred from homology"/>
<reference evidence="5 6" key="1">
    <citation type="journal article" date="2014" name="PLoS Genet.">
        <title>Hidden diversity in honey bee gut symbionts detected by single-cell genomics.</title>
        <authorList>
            <person name="Engel P."/>
            <person name="Stepanauskas R."/>
            <person name="Moran N."/>
        </authorList>
    </citation>
    <scope>NUCLEOTIDE SEQUENCE [LARGE SCALE GENOMIC DNA]</scope>
    <source>
        <strain evidence="5 6">SCGC AB-598-J21</strain>
    </source>
</reference>
<evidence type="ECO:0000259" key="4">
    <source>
        <dbReference type="PROSITE" id="PS52004"/>
    </source>
</evidence>
<dbReference type="Pfam" id="PF02801">
    <property type="entry name" value="Ketoacyl-synt_C"/>
    <property type="match status" value="1"/>
</dbReference>
<evidence type="ECO:0000313" key="6">
    <source>
        <dbReference type="Proteomes" id="UP000027644"/>
    </source>
</evidence>
<dbReference type="NCBIfam" id="NF006618">
    <property type="entry name" value="PRK09185.1"/>
    <property type="match status" value="1"/>
</dbReference>
<dbReference type="AlphaFoldDB" id="A0A074V7E8"/>
<dbReference type="GO" id="GO:0004315">
    <property type="term" value="F:3-oxoacyl-[acyl-carrier-protein] synthase activity"/>
    <property type="evidence" value="ECO:0007669"/>
    <property type="project" value="TreeGrafter"/>
</dbReference>
<comment type="caution">
    <text evidence="5">The sequence shown here is derived from an EMBL/GenBank/DDBJ whole genome shotgun (WGS) entry which is preliminary data.</text>
</comment>
<dbReference type="PROSITE" id="PS52004">
    <property type="entry name" value="KS3_2"/>
    <property type="match status" value="1"/>
</dbReference>
<keyword evidence="2 3" id="KW-0808">Transferase</keyword>
<dbReference type="InterPro" id="IPR016039">
    <property type="entry name" value="Thiolase-like"/>
</dbReference>
<evidence type="ECO:0000313" key="5">
    <source>
        <dbReference type="EMBL" id="KEQ01111.1"/>
    </source>
</evidence>
<feature type="domain" description="Ketosynthase family 3 (KS3)" evidence="4">
    <location>
        <begin position="1"/>
        <end position="399"/>
    </location>
</feature>
<dbReference type="PANTHER" id="PTHR11712:SF320">
    <property type="entry name" value="BETA-KETOACYL SYNTHASE"/>
    <property type="match status" value="1"/>
</dbReference>
<evidence type="ECO:0000256" key="1">
    <source>
        <dbReference type="ARBA" id="ARBA00008467"/>
    </source>
</evidence>
<dbReference type="CDD" id="cd00834">
    <property type="entry name" value="KAS_I_II"/>
    <property type="match status" value="1"/>
</dbReference>
<dbReference type="GO" id="GO:0005829">
    <property type="term" value="C:cytosol"/>
    <property type="evidence" value="ECO:0007669"/>
    <property type="project" value="TreeGrafter"/>
</dbReference>
<dbReference type="InterPro" id="IPR014030">
    <property type="entry name" value="Ketoacyl_synth_N"/>
</dbReference>
<comment type="similarity">
    <text evidence="1 3">Belongs to the thiolase-like superfamily. Beta-ketoacyl-ACP synthases family.</text>
</comment>
<dbReference type="PANTHER" id="PTHR11712">
    <property type="entry name" value="POLYKETIDE SYNTHASE-RELATED"/>
    <property type="match status" value="1"/>
</dbReference>
<name>A0A074V7E8_9NEIS</name>
<evidence type="ECO:0000256" key="2">
    <source>
        <dbReference type="ARBA" id="ARBA00022679"/>
    </source>
</evidence>
<dbReference type="InterPro" id="IPR014031">
    <property type="entry name" value="Ketoacyl_synth_C"/>
</dbReference>
<dbReference type="SUPFAM" id="SSF53901">
    <property type="entry name" value="Thiolase-like"/>
    <property type="match status" value="2"/>
</dbReference>
<accession>A0A074V7E8</accession>
<dbReference type="Gene3D" id="3.40.47.10">
    <property type="match status" value="1"/>
</dbReference>
<evidence type="ECO:0000256" key="3">
    <source>
        <dbReference type="RuleBase" id="RU003694"/>
    </source>
</evidence>
<dbReference type="InterPro" id="IPR020841">
    <property type="entry name" value="PKS_Beta-ketoAc_synthase_dom"/>
</dbReference>
<dbReference type="EMBL" id="AVQL01000436">
    <property type="protein sequence ID" value="KEQ01111.1"/>
    <property type="molecule type" value="Genomic_DNA"/>
</dbReference>
<dbReference type="Proteomes" id="UP000027644">
    <property type="component" value="Unassembled WGS sequence"/>
</dbReference>
<dbReference type="GO" id="GO:0006633">
    <property type="term" value="P:fatty acid biosynthetic process"/>
    <property type="evidence" value="ECO:0007669"/>
    <property type="project" value="TreeGrafter"/>
</dbReference>
<dbReference type="InterPro" id="IPR000794">
    <property type="entry name" value="Beta-ketoacyl_synthase"/>
</dbReference>